<keyword evidence="2" id="KW-1185">Reference proteome</keyword>
<comment type="caution">
    <text evidence="1">The sequence shown here is derived from an EMBL/GenBank/DDBJ whole genome shotgun (WGS) entry which is preliminary data.</text>
</comment>
<protein>
    <submittedName>
        <fullName evidence="1">Uncharacterized protein</fullName>
    </submittedName>
</protein>
<gene>
    <name evidence="1" type="ORF">BST10_10190</name>
</gene>
<sequence length="75" mass="7864">MMRCATSLDQLTVGQRVDVADLAAGRMRPAVVTVLQPPDHVEVRYEDGSTALHRSSAIVPGPLPPGQLALFGVGA</sequence>
<evidence type="ECO:0000313" key="1">
    <source>
        <dbReference type="EMBL" id="OQZ96935.1"/>
    </source>
</evidence>
<accession>A0ABX3RT80</accession>
<evidence type="ECO:0000313" key="2">
    <source>
        <dbReference type="Proteomes" id="UP000192693"/>
    </source>
</evidence>
<reference evidence="1 2" key="1">
    <citation type="submission" date="2016-12" db="EMBL/GenBank/DDBJ databases">
        <title>The new phylogeny of genus Mycobacterium.</title>
        <authorList>
            <person name="Tortoli E."/>
            <person name="Trovato A."/>
            <person name="Cirillo D.M."/>
        </authorList>
    </citation>
    <scope>NUCLEOTIDE SEQUENCE [LARGE SCALE GENOMIC DNA]</scope>
    <source>
        <strain evidence="1 2">DSM 45454</strain>
    </source>
</reference>
<proteinExistence type="predicted"/>
<dbReference type="EMBL" id="MVHC01000008">
    <property type="protein sequence ID" value="OQZ96935.1"/>
    <property type="molecule type" value="Genomic_DNA"/>
</dbReference>
<dbReference type="Proteomes" id="UP000192693">
    <property type="component" value="Unassembled WGS sequence"/>
</dbReference>
<name>A0ABX3RT80_MYCAL</name>
<organism evidence="1 2">
    <name type="scientific">Mycolicibacter algericus DSM 45454</name>
    <dbReference type="NCBI Taxonomy" id="723879"/>
    <lineage>
        <taxon>Bacteria</taxon>
        <taxon>Bacillati</taxon>
        <taxon>Actinomycetota</taxon>
        <taxon>Actinomycetes</taxon>
        <taxon>Mycobacteriales</taxon>
        <taxon>Mycobacteriaceae</taxon>
        <taxon>Mycolicibacter</taxon>
    </lineage>
</organism>